<dbReference type="EMBL" id="BPLQ01013709">
    <property type="protein sequence ID" value="GIY74204.1"/>
    <property type="molecule type" value="Genomic_DNA"/>
</dbReference>
<gene>
    <name evidence="1" type="ORF">CDAR_13871</name>
</gene>
<comment type="caution">
    <text evidence="1">The sequence shown here is derived from an EMBL/GenBank/DDBJ whole genome shotgun (WGS) entry which is preliminary data.</text>
</comment>
<reference evidence="1 2" key="1">
    <citation type="submission" date="2021-06" db="EMBL/GenBank/DDBJ databases">
        <title>Caerostris darwini draft genome.</title>
        <authorList>
            <person name="Kono N."/>
            <person name="Arakawa K."/>
        </authorList>
    </citation>
    <scope>NUCLEOTIDE SEQUENCE [LARGE SCALE GENOMIC DNA]</scope>
</reference>
<keyword evidence="2" id="KW-1185">Reference proteome</keyword>
<proteinExistence type="predicted"/>
<name>A0AAV4VWW7_9ARAC</name>
<dbReference type="AlphaFoldDB" id="A0AAV4VWW7"/>
<organism evidence="1 2">
    <name type="scientific">Caerostris darwini</name>
    <dbReference type="NCBI Taxonomy" id="1538125"/>
    <lineage>
        <taxon>Eukaryota</taxon>
        <taxon>Metazoa</taxon>
        <taxon>Ecdysozoa</taxon>
        <taxon>Arthropoda</taxon>
        <taxon>Chelicerata</taxon>
        <taxon>Arachnida</taxon>
        <taxon>Araneae</taxon>
        <taxon>Araneomorphae</taxon>
        <taxon>Entelegynae</taxon>
        <taxon>Araneoidea</taxon>
        <taxon>Araneidae</taxon>
        <taxon>Caerostris</taxon>
    </lineage>
</organism>
<sequence>MEYPTCPHGISYIEGFLATQSAGFPKGAIYHEGNDPLRRLSRRKEIRFSPFIALEGVAGTRKRVAQIIRDNGKTVRMRKTRVGGNRTREF</sequence>
<dbReference type="Proteomes" id="UP001054837">
    <property type="component" value="Unassembled WGS sequence"/>
</dbReference>
<evidence type="ECO:0000313" key="1">
    <source>
        <dbReference type="EMBL" id="GIY74204.1"/>
    </source>
</evidence>
<evidence type="ECO:0000313" key="2">
    <source>
        <dbReference type="Proteomes" id="UP001054837"/>
    </source>
</evidence>
<accession>A0AAV4VWW7</accession>
<protein>
    <submittedName>
        <fullName evidence="1">Uncharacterized protein</fullName>
    </submittedName>
</protein>